<evidence type="ECO:0000256" key="1">
    <source>
        <dbReference type="SAM" id="MobiDB-lite"/>
    </source>
</evidence>
<keyword evidence="3" id="KW-0614">Plasmid</keyword>
<evidence type="ECO:0000313" key="4">
    <source>
        <dbReference type="Proteomes" id="UP000006057"/>
    </source>
</evidence>
<dbReference type="InterPro" id="IPR050900">
    <property type="entry name" value="Transposase_IS3/IS150/IS904"/>
</dbReference>
<evidence type="ECO:0000313" key="3">
    <source>
        <dbReference type="EMBL" id="AFM20397.1"/>
    </source>
</evidence>
<dbReference type="PROSITE" id="PS50994">
    <property type="entry name" value="INTEGRASE"/>
    <property type="match status" value="1"/>
</dbReference>
<dbReference type="AlphaFoldDB" id="I4BSZ0"/>
<dbReference type="PATRIC" id="fig|710421.3.peg.5761"/>
<name>I4BSZ0_MYCCN</name>
<accession>I4BSZ0</accession>
<dbReference type="SUPFAM" id="SSF53098">
    <property type="entry name" value="Ribonuclease H-like"/>
    <property type="match status" value="1"/>
</dbReference>
<feature type="region of interest" description="Disordered" evidence="1">
    <location>
        <begin position="1"/>
        <end position="46"/>
    </location>
</feature>
<dbReference type="NCBIfam" id="NF033516">
    <property type="entry name" value="transpos_IS3"/>
    <property type="match status" value="1"/>
</dbReference>
<dbReference type="GO" id="GO:0003676">
    <property type="term" value="F:nucleic acid binding"/>
    <property type="evidence" value="ECO:0007669"/>
    <property type="project" value="InterPro"/>
</dbReference>
<keyword evidence="4" id="KW-1185">Reference proteome</keyword>
<protein>
    <submittedName>
        <fullName evidence="3">Transposase</fullName>
    </submittedName>
</protein>
<dbReference type="EMBL" id="CP003054">
    <property type="protein sequence ID" value="AFM20397.1"/>
    <property type="molecule type" value="Genomic_DNA"/>
</dbReference>
<geneLocation type="plasmid" evidence="3 4">
    <name>pMYCCH.01</name>
</geneLocation>
<dbReference type="InterPro" id="IPR012337">
    <property type="entry name" value="RNaseH-like_sf"/>
</dbReference>
<proteinExistence type="predicted"/>
<evidence type="ECO:0000259" key="2">
    <source>
        <dbReference type="PROSITE" id="PS50994"/>
    </source>
</evidence>
<dbReference type="PANTHER" id="PTHR46889">
    <property type="entry name" value="TRANSPOSASE INSF FOR INSERTION SEQUENCE IS3B-RELATED"/>
    <property type="match status" value="1"/>
</dbReference>
<dbReference type="HOGENOM" id="CLU_027402_4_0_11"/>
<dbReference type="Gene3D" id="3.30.420.10">
    <property type="entry name" value="Ribonuclease H-like superfamily/Ribonuclease H"/>
    <property type="match status" value="1"/>
</dbReference>
<gene>
    <name evidence="3" type="ordered locus">Mycch_5775</name>
</gene>
<dbReference type="PANTHER" id="PTHR46889:SF5">
    <property type="entry name" value="INTEGRASE PROTEIN"/>
    <property type="match status" value="1"/>
</dbReference>
<feature type="domain" description="Integrase catalytic" evidence="2">
    <location>
        <begin position="115"/>
        <end position="288"/>
    </location>
</feature>
<dbReference type="InterPro" id="IPR048020">
    <property type="entry name" value="Transpos_IS3"/>
</dbReference>
<reference evidence="3 4" key="1">
    <citation type="submission" date="2012-06" db="EMBL/GenBank/DDBJ databases">
        <title>Complete sequence of plasmid 1 of Mycobacterium chubuense NBB4.</title>
        <authorList>
            <consortium name="US DOE Joint Genome Institute"/>
            <person name="Lucas S."/>
            <person name="Han J."/>
            <person name="Lapidus A."/>
            <person name="Cheng J.-F."/>
            <person name="Goodwin L."/>
            <person name="Pitluck S."/>
            <person name="Peters L."/>
            <person name="Mikhailova N."/>
            <person name="Teshima H."/>
            <person name="Detter J.C."/>
            <person name="Han C."/>
            <person name="Tapia R."/>
            <person name="Land M."/>
            <person name="Hauser L."/>
            <person name="Kyrpides N."/>
            <person name="Ivanova N."/>
            <person name="Pagani I."/>
            <person name="Mattes T."/>
            <person name="Holmes A."/>
            <person name="Rutledge P."/>
            <person name="Paulsen I."/>
            <person name="Coleman N."/>
            <person name="Woyke T."/>
        </authorList>
    </citation>
    <scope>NUCLEOTIDE SEQUENCE [LARGE SCALE GENOMIC DNA]</scope>
    <source>
        <strain evidence="3 4">NBB4</strain>
        <plasmid evidence="3 4">pMYCCH.01</plasmid>
    </source>
</reference>
<dbReference type="InterPro" id="IPR036397">
    <property type="entry name" value="RNaseH_sf"/>
</dbReference>
<dbReference type="GO" id="GO:0015074">
    <property type="term" value="P:DNA integration"/>
    <property type="evidence" value="ECO:0007669"/>
    <property type="project" value="InterPro"/>
</dbReference>
<sequence length="305" mass="33462">MRRATDGRTAPNPSPSRLSLSDRRPKVNSTQAAVTPDRFRHSPSEGDPFGGPVDLYPCCWSTVVQREAIPVAKSTVERLMRANGWQGVRRQQKVRTTIADPAAVRPPDLVDRQFGVTAPNTLLVADFTYVKLVTGILVYVAFVIDAYAGSIVGWEASGSKHTRFVESAIRQAAALRRRQGHPIEDGIHHSDAGSQYTSVRFGETLSLSGLRPSVGSVGDAYDNALAETTIGLYKNECIRADSPFRRGPLHTLGDVEYLTADYVAWFNQQRLMHRLGRIPPAEAEARYYSELVTDQPAGSQNPEGA</sequence>
<dbReference type="Proteomes" id="UP000006057">
    <property type="component" value="Plasmid pMYCCH.01"/>
</dbReference>
<organism evidence="3 4">
    <name type="scientific">Mycolicibacterium chubuense (strain NBB4)</name>
    <name type="common">Mycobacterium chubuense</name>
    <dbReference type="NCBI Taxonomy" id="710421"/>
    <lineage>
        <taxon>Bacteria</taxon>
        <taxon>Bacillati</taxon>
        <taxon>Actinomycetota</taxon>
        <taxon>Actinomycetes</taxon>
        <taxon>Mycobacteriales</taxon>
        <taxon>Mycobacteriaceae</taxon>
        <taxon>Mycolicibacterium</taxon>
    </lineage>
</organism>
<dbReference type="InterPro" id="IPR001584">
    <property type="entry name" value="Integrase_cat-core"/>
</dbReference>
<dbReference type="Pfam" id="PF00665">
    <property type="entry name" value="rve"/>
    <property type="match status" value="1"/>
</dbReference>
<dbReference type="KEGG" id="mcb:Mycch_5775"/>